<protein>
    <recommendedName>
        <fullName evidence="2">Glycine zipper domain-containing protein</fullName>
    </recommendedName>
</protein>
<sequence>MPRYLQLPVLLLLTGSLLLSGCASKYGAQQTKVNYYPQCYQPVSALRQDENSTGSSTAAGAVGGALLGALIGGLATGKVQGAVAGAAAGGAVGAVGGNIYGKSQAKKRDAAYVESYNRQLGAEAASMNRSTAAAKVAAKCYDEQFKLAADQFRAGQISRLGFQQRYDEIRSGLAETSYILGDTAATMARKDGEYRQALAEPYATAQPTAATAPAGKKTKTAKPAAPKSNVAASASEWKQSRQDLESTKNDLDQRVTSYDETVKNLLG</sequence>
<feature type="region of interest" description="Disordered" evidence="1">
    <location>
        <begin position="205"/>
        <end position="267"/>
    </location>
</feature>
<name>A0A6H3FD55_9BACT</name>
<evidence type="ECO:0000259" key="2">
    <source>
        <dbReference type="Pfam" id="PF13488"/>
    </source>
</evidence>
<dbReference type="AlphaFoldDB" id="A0A6H3FD55"/>
<evidence type="ECO:0000256" key="1">
    <source>
        <dbReference type="SAM" id="MobiDB-lite"/>
    </source>
</evidence>
<reference evidence="3 4" key="1">
    <citation type="submission" date="2018-12" db="EMBL/GenBank/DDBJ databases">
        <title>First genome draft of Desulfovibrio legallis sp. nov.</title>
        <authorList>
            <person name="Ben Dhia O."/>
            <person name="Najjari A."/>
            <person name="Ferjani R."/>
            <person name="Fhoula I."/>
            <person name="Fardeau M.-L."/>
            <person name="Boudabbous A."/>
            <person name="Ouzari H.I."/>
        </authorList>
    </citation>
    <scope>NUCLEOTIDE SEQUENCE [LARGE SCALE GENOMIC DNA]</scope>
    <source>
        <strain evidence="3 4">H1T</strain>
    </source>
</reference>
<dbReference type="Pfam" id="PF13488">
    <property type="entry name" value="Gly-zipper_Omp"/>
    <property type="match status" value="1"/>
</dbReference>
<feature type="compositionally biased region" description="Low complexity" evidence="1">
    <location>
        <begin position="205"/>
        <end position="227"/>
    </location>
</feature>
<dbReference type="Proteomes" id="UP000292919">
    <property type="component" value="Unassembled WGS sequence"/>
</dbReference>
<dbReference type="PROSITE" id="PS51257">
    <property type="entry name" value="PROKAR_LIPOPROTEIN"/>
    <property type="match status" value="1"/>
</dbReference>
<feature type="compositionally biased region" description="Basic and acidic residues" evidence="1">
    <location>
        <begin position="238"/>
        <end position="253"/>
    </location>
</feature>
<feature type="domain" description="Glycine zipper" evidence="2">
    <location>
        <begin position="60"/>
        <end position="98"/>
    </location>
</feature>
<evidence type="ECO:0000313" key="3">
    <source>
        <dbReference type="EMBL" id="TBH81142.1"/>
    </source>
</evidence>
<keyword evidence="4" id="KW-1185">Reference proteome</keyword>
<comment type="caution">
    <text evidence="3">The sequence shown here is derived from an EMBL/GenBank/DDBJ whole genome shotgun (WGS) entry which is preliminary data.</text>
</comment>
<accession>A0A6H3FD55</accession>
<proteinExistence type="predicted"/>
<gene>
    <name evidence="3" type="ORF">EB812_03390</name>
</gene>
<organism evidence="3 4">
    <name type="scientific">Desulfovibrio legallii</name>
    <dbReference type="NCBI Taxonomy" id="571438"/>
    <lineage>
        <taxon>Bacteria</taxon>
        <taxon>Pseudomonadati</taxon>
        <taxon>Thermodesulfobacteriota</taxon>
        <taxon>Desulfovibrionia</taxon>
        <taxon>Desulfovibrionales</taxon>
        <taxon>Desulfovibrionaceae</taxon>
        <taxon>Desulfovibrio</taxon>
    </lineage>
</organism>
<dbReference type="InterPro" id="IPR039567">
    <property type="entry name" value="Gly-zipper"/>
</dbReference>
<dbReference type="EMBL" id="SIXC01000003">
    <property type="protein sequence ID" value="TBH81142.1"/>
    <property type="molecule type" value="Genomic_DNA"/>
</dbReference>
<dbReference type="RefSeq" id="WP_118230024.1">
    <property type="nucleotide sequence ID" value="NZ_JAQDZC010000009.1"/>
</dbReference>
<evidence type="ECO:0000313" key="4">
    <source>
        <dbReference type="Proteomes" id="UP000292919"/>
    </source>
</evidence>